<sequence>MRPFRAAATALLAALVLSAPGAQAQSRIKALIERLRGDTMPDGIVKTNGRIEATQIDVASKYAGRLAEVTVKEGDEVTAGQVIARISSPEYEAQLRAAQAQVLRARQALAEAEALIAQRKSDQILARTDAERGKELVAKGYLSKQVDDQRAAKADAADAALRAAQAQRDQAQFAIHASEADAEQIKAILVDLVLLAPRSGRVQYQLARTGEVVAAGTRVVTILDLSDVYMTIYLPAAQAGQLALGDEARIILDPVPQYVIPATVSFVAADAQFTPKAVETAEEREKLVFRAKLQVDPQLLAKYHRQVKTGVRGLGFVRTSPSAKWPDSLAVKLP</sequence>
<reference evidence="4" key="1">
    <citation type="journal article" date="2019" name="Int. J. Syst. Evol. Microbiol.">
        <title>The Global Catalogue of Microorganisms (GCM) 10K type strain sequencing project: providing services to taxonomists for standard genome sequencing and annotation.</title>
        <authorList>
            <consortium name="The Broad Institute Genomics Platform"/>
            <consortium name="The Broad Institute Genome Sequencing Center for Infectious Disease"/>
            <person name="Wu L."/>
            <person name="Ma J."/>
        </authorList>
    </citation>
    <scope>NUCLEOTIDE SEQUENCE [LARGE SCALE GENOMIC DNA]</scope>
    <source>
        <strain evidence="4">CGMCC 1.16326</strain>
    </source>
</reference>
<evidence type="ECO:0000313" key="4">
    <source>
        <dbReference type="Proteomes" id="UP001596104"/>
    </source>
</evidence>
<dbReference type="PANTHER" id="PTHR30438:SF2">
    <property type="entry name" value="MEMBRANE PROTEIN"/>
    <property type="match status" value="1"/>
</dbReference>
<dbReference type="InterPro" id="IPR058625">
    <property type="entry name" value="MdtA-like_BSH"/>
</dbReference>
<keyword evidence="4" id="KW-1185">Reference proteome</keyword>
<feature type="domain" description="Multidrug resistance protein MdtA-like barrel-sandwich hybrid" evidence="2">
    <location>
        <begin position="55"/>
        <end position="222"/>
    </location>
</feature>
<feature type="chain" id="PRO_5045496252" evidence="1">
    <location>
        <begin position="25"/>
        <end position="334"/>
    </location>
</feature>
<name>A0ABW0HJR0_9HYPH</name>
<dbReference type="RefSeq" id="WP_377011061.1">
    <property type="nucleotide sequence ID" value="NZ_JBHSLV010000043.1"/>
</dbReference>
<dbReference type="Gene3D" id="2.40.30.170">
    <property type="match status" value="1"/>
</dbReference>
<dbReference type="EMBL" id="JBHSLV010000043">
    <property type="protein sequence ID" value="MFC5395239.1"/>
    <property type="molecule type" value="Genomic_DNA"/>
</dbReference>
<accession>A0ABW0HJR0</accession>
<proteinExistence type="predicted"/>
<dbReference type="Gene3D" id="2.40.50.100">
    <property type="match status" value="1"/>
</dbReference>
<keyword evidence="1" id="KW-0732">Signal</keyword>
<dbReference type="Proteomes" id="UP001596104">
    <property type="component" value="Unassembled WGS sequence"/>
</dbReference>
<evidence type="ECO:0000256" key="1">
    <source>
        <dbReference type="SAM" id="SignalP"/>
    </source>
</evidence>
<dbReference type="PANTHER" id="PTHR30438">
    <property type="entry name" value="36 KDA ANTIGEN-RELATED"/>
    <property type="match status" value="1"/>
</dbReference>
<gene>
    <name evidence="3" type="ORF">ACFPPC_21645</name>
</gene>
<organism evidence="3 4">
    <name type="scientific">Bosea vestrisii</name>
    <dbReference type="NCBI Taxonomy" id="151416"/>
    <lineage>
        <taxon>Bacteria</taxon>
        <taxon>Pseudomonadati</taxon>
        <taxon>Pseudomonadota</taxon>
        <taxon>Alphaproteobacteria</taxon>
        <taxon>Hyphomicrobiales</taxon>
        <taxon>Boseaceae</taxon>
        <taxon>Bosea</taxon>
    </lineage>
</organism>
<dbReference type="Gene3D" id="1.10.287.470">
    <property type="entry name" value="Helix hairpin bin"/>
    <property type="match status" value="1"/>
</dbReference>
<feature type="signal peptide" evidence="1">
    <location>
        <begin position="1"/>
        <end position="24"/>
    </location>
</feature>
<dbReference type="SUPFAM" id="SSF111369">
    <property type="entry name" value="HlyD-like secretion proteins"/>
    <property type="match status" value="1"/>
</dbReference>
<dbReference type="Pfam" id="PF25917">
    <property type="entry name" value="BSH_RND"/>
    <property type="match status" value="1"/>
</dbReference>
<evidence type="ECO:0000313" key="3">
    <source>
        <dbReference type="EMBL" id="MFC5395239.1"/>
    </source>
</evidence>
<comment type="caution">
    <text evidence="3">The sequence shown here is derived from an EMBL/GenBank/DDBJ whole genome shotgun (WGS) entry which is preliminary data.</text>
</comment>
<protein>
    <submittedName>
        <fullName evidence="3">HlyD family secretion protein</fullName>
    </submittedName>
</protein>
<evidence type="ECO:0000259" key="2">
    <source>
        <dbReference type="Pfam" id="PF25917"/>
    </source>
</evidence>